<name>A0ABR2HC28_9EUKA</name>
<organism evidence="1 2">
    <name type="scientific">Tritrichomonas musculus</name>
    <dbReference type="NCBI Taxonomy" id="1915356"/>
    <lineage>
        <taxon>Eukaryota</taxon>
        <taxon>Metamonada</taxon>
        <taxon>Parabasalia</taxon>
        <taxon>Tritrichomonadida</taxon>
        <taxon>Tritrichomonadidae</taxon>
        <taxon>Tritrichomonas</taxon>
    </lineage>
</organism>
<reference evidence="1 2" key="1">
    <citation type="submission" date="2024-04" db="EMBL/GenBank/DDBJ databases">
        <title>Tritrichomonas musculus Genome.</title>
        <authorList>
            <person name="Alves-Ferreira E."/>
            <person name="Grigg M."/>
            <person name="Lorenzi H."/>
            <person name="Galac M."/>
        </authorList>
    </citation>
    <scope>NUCLEOTIDE SEQUENCE [LARGE SCALE GENOMIC DNA]</scope>
    <source>
        <strain evidence="1 2">EAF2021</strain>
    </source>
</reference>
<sequence length="130" mass="14926">MTFVMEVPGSEIYFEPKLDKDLLAKCKQLISDLDCIEIDSEGLYINELEWFDVGTIEADLAAIAKQLKKNHIRARGGLFVYFGEEKVTDGKDKIVEIEIVDSRKWRLSGGDLKESKGYIRPVRSRRRKSD</sequence>
<accession>A0ABR2HC28</accession>
<gene>
    <name evidence="1" type="ORF">M9Y10_024463</name>
</gene>
<dbReference type="EMBL" id="JAPFFF010000033">
    <property type="protein sequence ID" value="KAK8844252.1"/>
    <property type="molecule type" value="Genomic_DNA"/>
</dbReference>
<comment type="caution">
    <text evidence="1">The sequence shown here is derived from an EMBL/GenBank/DDBJ whole genome shotgun (WGS) entry which is preliminary data.</text>
</comment>
<evidence type="ECO:0000313" key="2">
    <source>
        <dbReference type="Proteomes" id="UP001470230"/>
    </source>
</evidence>
<protein>
    <submittedName>
        <fullName evidence="1">Uncharacterized protein</fullName>
    </submittedName>
</protein>
<keyword evidence="2" id="KW-1185">Reference proteome</keyword>
<proteinExistence type="predicted"/>
<dbReference type="Proteomes" id="UP001470230">
    <property type="component" value="Unassembled WGS sequence"/>
</dbReference>
<evidence type="ECO:0000313" key="1">
    <source>
        <dbReference type="EMBL" id="KAK8844252.1"/>
    </source>
</evidence>